<evidence type="ECO:0000256" key="8">
    <source>
        <dbReference type="PROSITE-ProRule" id="PRU00071"/>
    </source>
</evidence>
<dbReference type="PANTHER" id="PTHR31992:SF193">
    <property type="entry name" value="DOF ZINC FINGER PROTEIN DOF3.6"/>
    <property type="match status" value="1"/>
</dbReference>
<evidence type="ECO:0000256" key="9">
    <source>
        <dbReference type="RuleBase" id="RU369094"/>
    </source>
</evidence>
<keyword evidence="3 9" id="KW-0862">Zinc</keyword>
<evidence type="ECO:0000256" key="10">
    <source>
        <dbReference type="SAM" id="MobiDB-lite"/>
    </source>
</evidence>
<keyword evidence="12" id="KW-1185">Reference proteome</keyword>
<dbReference type="GO" id="GO:0003677">
    <property type="term" value="F:DNA binding"/>
    <property type="evidence" value="ECO:0007669"/>
    <property type="project" value="UniProtKB-UniRule"/>
</dbReference>
<comment type="subcellular location">
    <subcellularLocation>
        <location evidence="8 9">Nucleus</location>
    </subcellularLocation>
</comment>
<feature type="region of interest" description="Disordered" evidence="10">
    <location>
        <begin position="115"/>
        <end position="174"/>
    </location>
</feature>
<dbReference type="Proteomes" id="UP001652600">
    <property type="component" value="Chromosome 11"/>
</dbReference>
<gene>
    <name evidence="13" type="primary">LOC103490598</name>
</gene>
<keyword evidence="1 9" id="KW-0479">Metal-binding</keyword>
<evidence type="ECO:0000259" key="11">
    <source>
        <dbReference type="PROSITE" id="PS50884"/>
    </source>
</evidence>
<dbReference type="PROSITE" id="PS01361">
    <property type="entry name" value="ZF_DOF_1"/>
    <property type="match status" value="1"/>
</dbReference>
<evidence type="ECO:0000256" key="3">
    <source>
        <dbReference type="ARBA" id="ARBA00022833"/>
    </source>
</evidence>
<feature type="compositionally biased region" description="Polar residues" evidence="10">
    <location>
        <begin position="140"/>
        <end position="174"/>
    </location>
</feature>
<dbReference type="KEGG" id="cmo:103490598"/>
<dbReference type="PANTHER" id="PTHR31992">
    <property type="entry name" value="DOF ZINC FINGER PROTEIN DOF1.4-RELATED"/>
    <property type="match status" value="1"/>
</dbReference>
<dbReference type="RefSeq" id="XP_008448399.2">
    <property type="nucleotide sequence ID" value="XM_008450177.3"/>
</dbReference>
<dbReference type="GO" id="GO:0003700">
    <property type="term" value="F:DNA-binding transcription factor activity"/>
    <property type="evidence" value="ECO:0007669"/>
    <property type="project" value="UniProtKB-UniRule"/>
</dbReference>
<keyword evidence="5 8" id="KW-0238">DNA-binding</keyword>
<dbReference type="Gramene" id="MELO3C013693.2.1">
    <property type="protein sequence ID" value="MELO3C013693.2.1"/>
    <property type="gene ID" value="MELO3C013693.2"/>
</dbReference>
<comment type="function">
    <text evidence="9">Transcription factor that binds specifically to a 5'-AA[AG]G-3' consensus core sequence.</text>
</comment>
<keyword evidence="6 9" id="KW-0804">Transcription</keyword>
<feature type="region of interest" description="Disordered" evidence="10">
    <location>
        <begin position="11"/>
        <end position="56"/>
    </location>
</feature>
<dbReference type="GO" id="GO:0008270">
    <property type="term" value="F:zinc ion binding"/>
    <property type="evidence" value="ECO:0007669"/>
    <property type="project" value="UniProtKB-KW"/>
</dbReference>
<evidence type="ECO:0000256" key="1">
    <source>
        <dbReference type="ARBA" id="ARBA00022723"/>
    </source>
</evidence>
<sequence>MAHSSLPIFLDPPNWHQSNQAAATNDDHQDPRQLPAAFLPPPPPSTGHGGGGIRPNSMAYRARLAMIPQPEAALKCPRCDSTNTKFCYFNNYSLSQPRHFCKACRRYWTRGGALRNVPVGGGFRKNKKKKKTSNNRSKSPTPSQSQLGNSRSTMSRNCNNIESSNTTRDFPSHPSLQLPSINIIPSLQSQISRSFGNNFAGIHINNSTATAAREFDQWQRFQQQPFLVAGLESPTTTTTAAEYPEIDVNNNNFGANSLQQSSGLVQYNNNNNCPHQQQLQNLTQFSRIPMKNEEQNQEQGTMLSNFLRPIDQNNSQFWGSEHQNSWTDHHLSALSSSSSSHLL</sequence>
<protein>
    <recommendedName>
        <fullName evidence="9">Dof zinc finger protein</fullName>
    </recommendedName>
</protein>
<feature type="compositionally biased region" description="Basic residues" evidence="10">
    <location>
        <begin position="124"/>
        <end position="133"/>
    </location>
</feature>
<evidence type="ECO:0000313" key="12">
    <source>
        <dbReference type="Proteomes" id="UP001652600"/>
    </source>
</evidence>
<dbReference type="InterPro" id="IPR003851">
    <property type="entry name" value="Znf_Dof"/>
</dbReference>
<dbReference type="GeneID" id="103490598"/>
<keyword evidence="4 9" id="KW-0805">Transcription regulation</keyword>
<dbReference type="PROSITE" id="PS50884">
    <property type="entry name" value="ZF_DOF_2"/>
    <property type="match status" value="1"/>
</dbReference>
<dbReference type="AlphaFoldDB" id="A0A1S3BJL9"/>
<evidence type="ECO:0000256" key="2">
    <source>
        <dbReference type="ARBA" id="ARBA00022771"/>
    </source>
</evidence>
<evidence type="ECO:0000256" key="6">
    <source>
        <dbReference type="ARBA" id="ARBA00023163"/>
    </source>
</evidence>
<dbReference type="InterPro" id="IPR045174">
    <property type="entry name" value="Dof"/>
</dbReference>
<name>A0A1S3BJL9_CUCME</name>
<evidence type="ECO:0000256" key="4">
    <source>
        <dbReference type="ARBA" id="ARBA00023015"/>
    </source>
</evidence>
<proteinExistence type="predicted"/>
<accession>A0A1S3BJL9</accession>
<dbReference type="GO" id="GO:0005634">
    <property type="term" value="C:nucleus"/>
    <property type="evidence" value="ECO:0007669"/>
    <property type="project" value="UniProtKB-SubCell"/>
</dbReference>
<evidence type="ECO:0000256" key="5">
    <source>
        <dbReference type="ARBA" id="ARBA00023125"/>
    </source>
</evidence>
<dbReference type="InParanoid" id="A0A1S3BJL9"/>
<dbReference type="Pfam" id="PF02701">
    <property type="entry name" value="Zn_ribbon_Dof"/>
    <property type="match status" value="1"/>
</dbReference>
<dbReference type="eggNOG" id="ENOG502QTHW">
    <property type="taxonomic scope" value="Eukaryota"/>
</dbReference>
<keyword evidence="7 8" id="KW-0539">Nucleus</keyword>
<organism evidence="12 13">
    <name type="scientific">Cucumis melo</name>
    <name type="common">Muskmelon</name>
    <dbReference type="NCBI Taxonomy" id="3656"/>
    <lineage>
        <taxon>Eukaryota</taxon>
        <taxon>Viridiplantae</taxon>
        <taxon>Streptophyta</taxon>
        <taxon>Embryophyta</taxon>
        <taxon>Tracheophyta</taxon>
        <taxon>Spermatophyta</taxon>
        <taxon>Magnoliopsida</taxon>
        <taxon>eudicotyledons</taxon>
        <taxon>Gunneridae</taxon>
        <taxon>Pentapetalae</taxon>
        <taxon>rosids</taxon>
        <taxon>fabids</taxon>
        <taxon>Cucurbitales</taxon>
        <taxon>Cucurbitaceae</taxon>
        <taxon>Benincaseae</taxon>
        <taxon>Cucumis</taxon>
    </lineage>
</organism>
<keyword evidence="2 8" id="KW-0863">Zinc-finger</keyword>
<reference evidence="13" key="1">
    <citation type="submission" date="2025-08" db="UniProtKB">
        <authorList>
            <consortium name="RefSeq"/>
        </authorList>
    </citation>
    <scope>IDENTIFICATION</scope>
    <source>
        <tissue evidence="13">Stem</tissue>
    </source>
</reference>
<evidence type="ECO:0000256" key="7">
    <source>
        <dbReference type="ARBA" id="ARBA00023242"/>
    </source>
</evidence>
<evidence type="ECO:0000313" key="13">
    <source>
        <dbReference type="RefSeq" id="XP_008448399.2"/>
    </source>
</evidence>
<feature type="domain" description="Dof-type" evidence="11">
    <location>
        <begin position="74"/>
        <end position="128"/>
    </location>
</feature>